<protein>
    <submittedName>
        <fullName evidence="3">PEP-CTERM sorting domain-containing protein</fullName>
    </submittedName>
</protein>
<sequence>MNHAASKSAPTRTALRRLAKAAPLAALMLGAAPAAAERIFFDDFNGEAGGGTATFQTSLSNWTIDGYVDVIGTGNTLGYTVGSTVIDLGGGLTGGFMKSKSTFRYDAGQVVTISWDMAGNQIRPLGEDVPYLQFYFEQTNPESYQEVYYLDGTAFFDFADFYPYTEGENTVRIFDQYFAYGYGLFGDYPTTRQSISFRPVIAGAFQFELGTYSGGGYGPLIDNFAVDVTDFAAPVPEPATWAMLIAGFGAVGLRARRRRAATVAA</sequence>
<dbReference type="NCBIfam" id="TIGR02595">
    <property type="entry name" value="PEP_CTERM"/>
    <property type="match status" value="1"/>
</dbReference>
<dbReference type="RefSeq" id="WP_144335322.1">
    <property type="nucleotide sequence ID" value="NZ_VJWA01000002.1"/>
</dbReference>
<evidence type="ECO:0000256" key="1">
    <source>
        <dbReference type="SAM" id="SignalP"/>
    </source>
</evidence>
<dbReference type="NCBIfam" id="NF035944">
    <property type="entry name" value="PEPxxWA-CTERM"/>
    <property type="match status" value="1"/>
</dbReference>
<proteinExistence type="predicted"/>
<comment type="caution">
    <text evidence="3">The sequence shown here is derived from an EMBL/GenBank/DDBJ whole genome shotgun (WGS) entry which is preliminary data.</text>
</comment>
<keyword evidence="4" id="KW-1185">Reference proteome</keyword>
<name>A0A552UAC2_9SPHN</name>
<feature type="signal peptide" evidence="1">
    <location>
        <begin position="1"/>
        <end position="36"/>
    </location>
</feature>
<gene>
    <name evidence="3" type="ORF">FMM06_16055</name>
</gene>
<feature type="chain" id="PRO_5021874682" evidence="1">
    <location>
        <begin position="37"/>
        <end position="265"/>
    </location>
</feature>
<feature type="domain" description="Ice-binding protein C-terminal" evidence="2">
    <location>
        <begin position="234"/>
        <end position="258"/>
    </location>
</feature>
<dbReference type="Proteomes" id="UP000317894">
    <property type="component" value="Unassembled WGS sequence"/>
</dbReference>
<evidence type="ECO:0000313" key="4">
    <source>
        <dbReference type="Proteomes" id="UP000317894"/>
    </source>
</evidence>
<keyword evidence="1" id="KW-0732">Signal</keyword>
<reference evidence="3 4" key="1">
    <citation type="submission" date="2019-07" db="EMBL/GenBank/DDBJ databases">
        <title>Novel species isolated from glacier.</title>
        <authorList>
            <person name="Liu Q."/>
            <person name="Xin Y.-H."/>
        </authorList>
    </citation>
    <scope>NUCLEOTIDE SEQUENCE [LARGE SCALE GENOMIC DNA]</scope>
    <source>
        <strain evidence="3 4">LB1R16</strain>
    </source>
</reference>
<evidence type="ECO:0000259" key="2">
    <source>
        <dbReference type="Pfam" id="PF07589"/>
    </source>
</evidence>
<dbReference type="EMBL" id="VJWA01000002">
    <property type="protein sequence ID" value="TRW15153.1"/>
    <property type="molecule type" value="Genomic_DNA"/>
</dbReference>
<organism evidence="3 4">
    <name type="scientific">Glacieibacterium frigidum</name>
    <dbReference type="NCBI Taxonomy" id="2593303"/>
    <lineage>
        <taxon>Bacteria</taxon>
        <taxon>Pseudomonadati</taxon>
        <taxon>Pseudomonadota</taxon>
        <taxon>Alphaproteobacteria</taxon>
        <taxon>Sphingomonadales</taxon>
        <taxon>Sphingosinicellaceae</taxon>
        <taxon>Glacieibacterium</taxon>
    </lineage>
</organism>
<dbReference type="InterPro" id="IPR013424">
    <property type="entry name" value="Ice-binding_C"/>
</dbReference>
<dbReference type="OrthoDB" id="7874461at2"/>
<evidence type="ECO:0000313" key="3">
    <source>
        <dbReference type="EMBL" id="TRW15153.1"/>
    </source>
</evidence>
<dbReference type="Pfam" id="PF07589">
    <property type="entry name" value="PEP-CTERM"/>
    <property type="match status" value="1"/>
</dbReference>
<dbReference type="AlphaFoldDB" id="A0A552UAC2"/>
<accession>A0A552UAC2</accession>